<evidence type="ECO:0000256" key="3">
    <source>
        <dbReference type="ARBA" id="ARBA00022692"/>
    </source>
</evidence>
<keyword evidence="3" id="KW-0812">Transmembrane</keyword>
<dbReference type="Proteomes" id="UP001063350">
    <property type="component" value="Chromosome"/>
</dbReference>
<evidence type="ECO:0008006" key="10">
    <source>
        <dbReference type="Google" id="ProtNLM"/>
    </source>
</evidence>
<evidence type="ECO:0000313" key="9">
    <source>
        <dbReference type="Proteomes" id="UP001063350"/>
    </source>
</evidence>
<dbReference type="RefSeq" id="WP_267928192.1">
    <property type="nucleotide sequence ID" value="NZ_AP024233.1"/>
</dbReference>
<keyword evidence="6" id="KW-0175">Coiled coil</keyword>
<feature type="chain" id="PRO_5037460708" description="Outer membrane efflux protein" evidence="7">
    <location>
        <begin position="24"/>
        <end position="429"/>
    </location>
</feature>
<evidence type="ECO:0000313" key="8">
    <source>
        <dbReference type="EMBL" id="BCO08291.1"/>
    </source>
</evidence>
<comment type="subcellular location">
    <subcellularLocation>
        <location evidence="1">Cell outer membrane</location>
    </subcellularLocation>
</comment>
<keyword evidence="4" id="KW-0472">Membrane</keyword>
<name>A0A915XKH8_9BACT</name>
<keyword evidence="7" id="KW-0732">Signal</keyword>
<dbReference type="InterPro" id="IPR051906">
    <property type="entry name" value="TolC-like"/>
</dbReference>
<dbReference type="GO" id="GO:0015288">
    <property type="term" value="F:porin activity"/>
    <property type="evidence" value="ECO:0007669"/>
    <property type="project" value="TreeGrafter"/>
</dbReference>
<evidence type="ECO:0000256" key="5">
    <source>
        <dbReference type="ARBA" id="ARBA00023237"/>
    </source>
</evidence>
<dbReference type="SUPFAM" id="SSF56954">
    <property type="entry name" value="Outer membrane efflux proteins (OEP)"/>
    <property type="match status" value="1"/>
</dbReference>
<dbReference type="KEGG" id="ddu:GF1_06670"/>
<evidence type="ECO:0000256" key="1">
    <source>
        <dbReference type="ARBA" id="ARBA00004442"/>
    </source>
</evidence>
<evidence type="ECO:0000256" key="6">
    <source>
        <dbReference type="SAM" id="Coils"/>
    </source>
</evidence>
<keyword evidence="5" id="KW-0998">Cell outer membrane</keyword>
<sequence>MKIFSGCIALVLALAMNWTRAGAVTMADLFAALKEHPVTELDALQTRSSELNRQAVHDRFYPQINGVLSYEEYNSPTNWRPVLPTESAQLLARDEPLPFSETISRAGVTLSFPVFVKELFSLGKQAEMLARSARAKKRLKLLENQAMLLSADARLLHLASLEKSLEARKASLEKTRQDVILQVDNGRIPETERIRMDEAINQIKLSFNETIVQELVLKKTIESLTSIHLDEPVPLQLNGGIREGELFALEPVREAVKAKELGVQVARDKLYPRIVGTARWFHNYGEGYNTGEDVDDEYGSFALTLQIPLFNKPAYTEVEKAKIAMRREKAQLARTAVELEAKARSLHGTLSLLESSRKLAAKSVDHERRLLEVAKIAYASRRMSQEEYLRYEEKILSAEAKYYLVEARWWEVFGSLAVLYGNSLEHLVK</sequence>
<feature type="coiled-coil region" evidence="6">
    <location>
        <begin position="125"/>
        <end position="178"/>
    </location>
</feature>
<dbReference type="AlphaFoldDB" id="A0A915XKH8"/>
<accession>A0A915XKH8</accession>
<dbReference type="EMBL" id="AP024233">
    <property type="protein sequence ID" value="BCO08291.1"/>
    <property type="molecule type" value="Genomic_DNA"/>
</dbReference>
<dbReference type="GO" id="GO:0015562">
    <property type="term" value="F:efflux transmembrane transporter activity"/>
    <property type="evidence" value="ECO:0007669"/>
    <property type="project" value="InterPro"/>
</dbReference>
<dbReference type="PANTHER" id="PTHR30026">
    <property type="entry name" value="OUTER MEMBRANE PROTEIN TOLC"/>
    <property type="match status" value="1"/>
</dbReference>
<keyword evidence="9" id="KW-1185">Reference proteome</keyword>
<keyword evidence="2" id="KW-1134">Transmembrane beta strand</keyword>
<gene>
    <name evidence="8" type="ORF">GF1_06670</name>
</gene>
<dbReference type="PANTHER" id="PTHR30026:SF20">
    <property type="entry name" value="OUTER MEMBRANE PROTEIN TOLC"/>
    <property type="match status" value="1"/>
</dbReference>
<evidence type="ECO:0000256" key="4">
    <source>
        <dbReference type="ARBA" id="ARBA00023136"/>
    </source>
</evidence>
<evidence type="ECO:0000256" key="7">
    <source>
        <dbReference type="SAM" id="SignalP"/>
    </source>
</evidence>
<feature type="signal peptide" evidence="7">
    <location>
        <begin position="1"/>
        <end position="23"/>
    </location>
</feature>
<protein>
    <recommendedName>
        <fullName evidence="10">Outer membrane efflux protein</fullName>
    </recommendedName>
</protein>
<reference evidence="8" key="1">
    <citation type="submission" date="2020-12" db="EMBL/GenBank/DDBJ databases">
        <title>Desulfobium dissulfuricans gen. nov., sp. nov., a novel mesophilic, sulfate-reducing bacterium isolated from a deep-sea hydrothermal vent.</title>
        <authorList>
            <person name="Hashimoto Y."/>
            <person name="Tame A."/>
            <person name="Sawayama S."/>
            <person name="Miyazaki J."/>
            <person name="Takai K."/>
            <person name="Nakagawa S."/>
        </authorList>
    </citation>
    <scope>NUCLEOTIDE SEQUENCE</scope>
    <source>
        <strain evidence="8">GF1</strain>
    </source>
</reference>
<dbReference type="Gene3D" id="1.20.1600.10">
    <property type="entry name" value="Outer membrane efflux proteins (OEP)"/>
    <property type="match status" value="1"/>
</dbReference>
<dbReference type="GO" id="GO:0009279">
    <property type="term" value="C:cell outer membrane"/>
    <property type="evidence" value="ECO:0007669"/>
    <property type="project" value="UniProtKB-SubCell"/>
</dbReference>
<organism evidence="8 9">
    <name type="scientific">Desulfolithobacter dissulfuricans</name>
    <dbReference type="NCBI Taxonomy" id="2795293"/>
    <lineage>
        <taxon>Bacteria</taxon>
        <taxon>Pseudomonadati</taxon>
        <taxon>Thermodesulfobacteriota</taxon>
        <taxon>Desulfobulbia</taxon>
        <taxon>Desulfobulbales</taxon>
        <taxon>Desulfobulbaceae</taxon>
        <taxon>Desulfolithobacter</taxon>
    </lineage>
</organism>
<dbReference type="GO" id="GO:1990281">
    <property type="term" value="C:efflux pump complex"/>
    <property type="evidence" value="ECO:0007669"/>
    <property type="project" value="TreeGrafter"/>
</dbReference>
<proteinExistence type="predicted"/>
<evidence type="ECO:0000256" key="2">
    <source>
        <dbReference type="ARBA" id="ARBA00022452"/>
    </source>
</evidence>